<keyword evidence="3" id="KW-1185">Reference proteome</keyword>
<organism evidence="2 3">
    <name type="scientific">Bacillus spongiae</name>
    <dbReference type="NCBI Taxonomy" id="2683610"/>
    <lineage>
        <taxon>Bacteria</taxon>
        <taxon>Bacillati</taxon>
        <taxon>Bacillota</taxon>
        <taxon>Bacilli</taxon>
        <taxon>Bacillales</taxon>
        <taxon>Bacillaceae</taxon>
        <taxon>Bacillus</taxon>
    </lineage>
</organism>
<dbReference type="Proteomes" id="UP001312865">
    <property type="component" value="Unassembled WGS sequence"/>
</dbReference>
<keyword evidence="1" id="KW-0812">Transmembrane</keyword>
<gene>
    <name evidence="2" type="ORF">WAK64_02145</name>
</gene>
<dbReference type="RefSeq" id="WP_336585270.1">
    <property type="nucleotide sequence ID" value="NZ_JBBAXC010000001.1"/>
</dbReference>
<feature type="transmembrane region" description="Helical" evidence="1">
    <location>
        <begin position="76"/>
        <end position="95"/>
    </location>
</feature>
<evidence type="ECO:0000313" key="2">
    <source>
        <dbReference type="EMBL" id="MEI5905867.1"/>
    </source>
</evidence>
<evidence type="ECO:0000313" key="3">
    <source>
        <dbReference type="Proteomes" id="UP001312865"/>
    </source>
</evidence>
<feature type="transmembrane region" description="Helical" evidence="1">
    <location>
        <begin position="46"/>
        <end position="64"/>
    </location>
</feature>
<keyword evidence="1" id="KW-0472">Membrane</keyword>
<feature type="transmembrane region" description="Helical" evidence="1">
    <location>
        <begin position="115"/>
        <end position="137"/>
    </location>
</feature>
<feature type="transmembrane region" description="Helical" evidence="1">
    <location>
        <begin position="5"/>
        <end position="26"/>
    </location>
</feature>
<accession>A0ABU8H997</accession>
<sequence length="147" mass="16856">MKKIFLFFAGLFLFGLILYIVVALVFGPLITFLDLLDVYKLEAPRLGMGMGLEGIAFFGFILFISMKSRELKLEIYGKIPVLLPFFQMCFVSLIVMELSLTFANLWADRMVIGKAVAIGLSVLTILLGRAFLSYWYYKYPISYKMMR</sequence>
<comment type="caution">
    <text evidence="2">The sequence shown here is derived from an EMBL/GenBank/DDBJ whole genome shotgun (WGS) entry which is preliminary data.</text>
</comment>
<name>A0ABU8H997_9BACI</name>
<proteinExistence type="predicted"/>
<reference evidence="2 3" key="1">
    <citation type="journal article" date="2018" name="J. Microbiol.">
        <title>Bacillus spongiae sp. nov., isolated from sponge of Jeju Island.</title>
        <authorList>
            <person name="Lee G.E."/>
            <person name="Im W.T."/>
            <person name="Park J.S."/>
        </authorList>
    </citation>
    <scope>NUCLEOTIDE SEQUENCE [LARGE SCALE GENOMIC DNA]</scope>
    <source>
        <strain evidence="2 3">135PIL107-10</strain>
    </source>
</reference>
<evidence type="ECO:0000256" key="1">
    <source>
        <dbReference type="SAM" id="Phobius"/>
    </source>
</evidence>
<protein>
    <submittedName>
        <fullName evidence="2">Uncharacterized protein</fullName>
    </submittedName>
</protein>
<keyword evidence="1" id="KW-1133">Transmembrane helix</keyword>
<dbReference type="EMBL" id="JBBAXC010000001">
    <property type="protein sequence ID" value="MEI5905867.1"/>
    <property type="molecule type" value="Genomic_DNA"/>
</dbReference>